<dbReference type="GO" id="GO:0009089">
    <property type="term" value="P:lysine biosynthetic process via diaminopimelate"/>
    <property type="evidence" value="ECO:0007669"/>
    <property type="project" value="InterPro"/>
</dbReference>
<dbReference type="InterPro" id="IPR000183">
    <property type="entry name" value="Orn/DAP/Arg_de-COase"/>
</dbReference>
<dbReference type="PRINTS" id="PR01181">
    <property type="entry name" value="DAPDCRBXLASE"/>
</dbReference>
<proteinExistence type="predicted"/>
<name>A0A645DT67_9ZZZZ</name>
<gene>
    <name evidence="7" type="primary">lysA_39</name>
    <name evidence="7" type="ORF">SDC9_139656</name>
</gene>
<keyword evidence="4 7" id="KW-0456">Lyase</keyword>
<keyword evidence="2" id="KW-0210">Decarboxylase</keyword>
<dbReference type="Gene3D" id="3.20.20.10">
    <property type="entry name" value="Alanine racemase"/>
    <property type="match status" value="1"/>
</dbReference>
<dbReference type="SUPFAM" id="SSF51419">
    <property type="entry name" value="PLP-binding barrel"/>
    <property type="match status" value="1"/>
</dbReference>
<evidence type="ECO:0000256" key="2">
    <source>
        <dbReference type="ARBA" id="ARBA00022793"/>
    </source>
</evidence>
<evidence type="ECO:0000256" key="3">
    <source>
        <dbReference type="ARBA" id="ARBA00022898"/>
    </source>
</evidence>
<dbReference type="InterPro" id="IPR029066">
    <property type="entry name" value="PLP-binding_barrel"/>
</dbReference>
<dbReference type="Pfam" id="PF00278">
    <property type="entry name" value="Orn_DAP_Arg_deC"/>
    <property type="match status" value="1"/>
</dbReference>
<evidence type="ECO:0000259" key="6">
    <source>
        <dbReference type="Pfam" id="PF02784"/>
    </source>
</evidence>
<organism evidence="7">
    <name type="scientific">bioreactor metagenome</name>
    <dbReference type="NCBI Taxonomy" id="1076179"/>
    <lineage>
        <taxon>unclassified sequences</taxon>
        <taxon>metagenomes</taxon>
        <taxon>ecological metagenomes</taxon>
    </lineage>
</organism>
<accession>A0A645DT67</accession>
<evidence type="ECO:0000256" key="1">
    <source>
        <dbReference type="ARBA" id="ARBA00001933"/>
    </source>
</evidence>
<dbReference type="InterPro" id="IPR009006">
    <property type="entry name" value="Ala_racemase/Decarboxylase_C"/>
</dbReference>
<evidence type="ECO:0000259" key="5">
    <source>
        <dbReference type="Pfam" id="PF00278"/>
    </source>
</evidence>
<dbReference type="PRINTS" id="PR01179">
    <property type="entry name" value="ODADCRBXLASE"/>
</dbReference>
<reference evidence="7" key="1">
    <citation type="submission" date="2019-08" db="EMBL/GenBank/DDBJ databases">
        <authorList>
            <person name="Kucharzyk K."/>
            <person name="Murdoch R.W."/>
            <person name="Higgins S."/>
            <person name="Loffler F."/>
        </authorList>
    </citation>
    <scope>NUCLEOTIDE SEQUENCE</scope>
</reference>
<dbReference type="InterPro" id="IPR022644">
    <property type="entry name" value="De-COase2_N"/>
</dbReference>
<dbReference type="InterPro" id="IPR022643">
    <property type="entry name" value="De-COase2_C"/>
</dbReference>
<keyword evidence="3" id="KW-0663">Pyridoxal phosphate</keyword>
<dbReference type="EC" id="4.1.1.20" evidence="7"/>
<dbReference type="Pfam" id="PF02784">
    <property type="entry name" value="Orn_Arg_deC_N"/>
    <property type="match status" value="1"/>
</dbReference>
<dbReference type="SUPFAM" id="SSF50621">
    <property type="entry name" value="Alanine racemase C-terminal domain-like"/>
    <property type="match status" value="1"/>
</dbReference>
<dbReference type="Gene3D" id="2.40.37.10">
    <property type="entry name" value="Lyase, Ornithine Decarboxylase, Chain A, domain 1"/>
    <property type="match status" value="1"/>
</dbReference>
<comment type="cofactor">
    <cofactor evidence="1">
        <name>pyridoxal 5'-phosphate</name>
        <dbReference type="ChEBI" id="CHEBI:597326"/>
    </cofactor>
</comment>
<sequence>MKLRGIHFHVGSQLFDNINHLKAIENTTLLIKELKEEMGVEVEELNVGGGFGIKYVDSDEAKPLSYFVDAIMDKIAEKCLEYNLTIPKVYIEPGRWIVGEAGMTLYTIGTIKNIPDIRTYVSVDGGLPDNPRTALYHAKYEAYIANKLNEERNKIVTIAGKCCESGDVLIWDLLVPNTIKRGDILAVMSTGAYNYSMASNYNKIPKPAVVMITQGKDRIIVKRESYEDLIALEII</sequence>
<dbReference type="PROSITE" id="PS00879">
    <property type="entry name" value="ODR_DC_2_2"/>
    <property type="match status" value="1"/>
</dbReference>
<feature type="domain" description="Orn/DAP/Arg decarboxylase 2 C-terminal" evidence="5">
    <location>
        <begin position="100"/>
        <end position="191"/>
    </location>
</feature>
<feature type="domain" description="Orn/DAP/Arg decarboxylase 2 N-terminal" evidence="6">
    <location>
        <begin position="2"/>
        <end position="98"/>
    </location>
</feature>
<evidence type="ECO:0000313" key="7">
    <source>
        <dbReference type="EMBL" id="MPM92521.1"/>
    </source>
</evidence>
<dbReference type="InterPro" id="IPR002986">
    <property type="entry name" value="DAP_deCOOHase_LysA"/>
</dbReference>
<comment type="caution">
    <text evidence="7">The sequence shown here is derived from an EMBL/GenBank/DDBJ whole genome shotgun (WGS) entry which is preliminary data.</text>
</comment>
<dbReference type="GO" id="GO:0008836">
    <property type="term" value="F:diaminopimelate decarboxylase activity"/>
    <property type="evidence" value="ECO:0007669"/>
    <property type="project" value="UniProtKB-EC"/>
</dbReference>
<dbReference type="AlphaFoldDB" id="A0A645DT67"/>
<protein>
    <submittedName>
        <fullName evidence="7">Diaminopimelate decarboxylase</fullName>
        <ecNumber evidence="7">4.1.1.20</ecNumber>
    </submittedName>
</protein>
<dbReference type="InterPro" id="IPR022657">
    <property type="entry name" value="De-COase2_CS"/>
</dbReference>
<dbReference type="EMBL" id="VSSQ01039455">
    <property type="protein sequence ID" value="MPM92521.1"/>
    <property type="molecule type" value="Genomic_DNA"/>
</dbReference>
<evidence type="ECO:0000256" key="4">
    <source>
        <dbReference type="ARBA" id="ARBA00023239"/>
    </source>
</evidence>
<dbReference type="PANTHER" id="PTHR43727:SF2">
    <property type="entry name" value="GROUP IV DECARBOXYLASE"/>
    <property type="match status" value="1"/>
</dbReference>
<dbReference type="PANTHER" id="PTHR43727">
    <property type="entry name" value="DIAMINOPIMELATE DECARBOXYLASE"/>
    <property type="match status" value="1"/>
</dbReference>